<dbReference type="AlphaFoldDB" id="A0A511ZC21"/>
<gene>
    <name evidence="1" type="ORF">SLU01_33070</name>
</gene>
<dbReference type="EMBL" id="BJYL01000055">
    <property type="protein sequence ID" value="GEN84995.1"/>
    <property type="molecule type" value="Genomic_DNA"/>
</dbReference>
<protein>
    <submittedName>
        <fullName evidence="1">Uncharacterized protein</fullName>
    </submittedName>
</protein>
<organism evidence="1 2">
    <name type="scientific">Sporosarcina luteola</name>
    <dbReference type="NCBI Taxonomy" id="582850"/>
    <lineage>
        <taxon>Bacteria</taxon>
        <taxon>Bacillati</taxon>
        <taxon>Bacillota</taxon>
        <taxon>Bacilli</taxon>
        <taxon>Bacillales</taxon>
        <taxon>Caryophanaceae</taxon>
        <taxon>Sporosarcina</taxon>
    </lineage>
</organism>
<dbReference type="Proteomes" id="UP000321901">
    <property type="component" value="Unassembled WGS sequence"/>
</dbReference>
<reference evidence="1 2" key="1">
    <citation type="submission" date="2019-07" db="EMBL/GenBank/DDBJ databases">
        <title>Whole genome shotgun sequence of Sporosarcina luteola NBRC 105378.</title>
        <authorList>
            <person name="Hosoyama A."/>
            <person name="Uohara A."/>
            <person name="Ohji S."/>
            <person name="Ichikawa N."/>
        </authorList>
    </citation>
    <scope>NUCLEOTIDE SEQUENCE [LARGE SCALE GENOMIC DNA]</scope>
    <source>
        <strain evidence="1 2">NBRC 105378</strain>
    </source>
</reference>
<keyword evidence="2" id="KW-1185">Reference proteome</keyword>
<name>A0A511ZC21_9BACL</name>
<accession>A0A511ZC21</accession>
<sequence>MRWIGRGADGFGRGVEGFGRMERWIGREVKVTLVGIIKKPFLHHFLFKEWLLRHKLVDRFLIKY</sequence>
<proteinExistence type="predicted"/>
<comment type="caution">
    <text evidence="1">The sequence shown here is derived from an EMBL/GenBank/DDBJ whole genome shotgun (WGS) entry which is preliminary data.</text>
</comment>
<evidence type="ECO:0000313" key="1">
    <source>
        <dbReference type="EMBL" id="GEN84995.1"/>
    </source>
</evidence>
<evidence type="ECO:0000313" key="2">
    <source>
        <dbReference type="Proteomes" id="UP000321901"/>
    </source>
</evidence>